<keyword evidence="4 5" id="KW-0472">Membrane</keyword>
<evidence type="ECO:0000256" key="4">
    <source>
        <dbReference type="ARBA" id="ARBA00023136"/>
    </source>
</evidence>
<keyword evidence="8" id="KW-1185">Reference proteome</keyword>
<dbReference type="AlphaFoldDB" id="A0AAW1WF80"/>
<dbReference type="GO" id="GO:0005886">
    <property type="term" value="C:plasma membrane"/>
    <property type="evidence" value="ECO:0007669"/>
    <property type="project" value="TreeGrafter"/>
</dbReference>
<keyword evidence="2 5" id="KW-0812">Transmembrane</keyword>
<evidence type="ECO:0000256" key="2">
    <source>
        <dbReference type="ARBA" id="ARBA00022692"/>
    </source>
</evidence>
<keyword evidence="3 5" id="KW-1133">Transmembrane helix</keyword>
<dbReference type="InterPro" id="IPR011527">
    <property type="entry name" value="ABC1_TM_dom"/>
</dbReference>
<dbReference type="GO" id="GO:0140359">
    <property type="term" value="F:ABC-type transporter activity"/>
    <property type="evidence" value="ECO:0007669"/>
    <property type="project" value="InterPro"/>
</dbReference>
<name>A0AAW1WF80_RUBAR</name>
<dbReference type="InterPro" id="IPR039421">
    <property type="entry name" value="Type_1_exporter"/>
</dbReference>
<dbReference type="Pfam" id="PF00664">
    <property type="entry name" value="ABC_membrane"/>
    <property type="match status" value="1"/>
</dbReference>
<feature type="domain" description="ABC transmembrane type-1" evidence="6">
    <location>
        <begin position="18"/>
        <end position="88"/>
    </location>
</feature>
<accession>A0AAW1WF80</accession>
<dbReference type="PANTHER" id="PTHR24222">
    <property type="entry name" value="ABC TRANSPORTER B FAMILY"/>
    <property type="match status" value="1"/>
</dbReference>
<evidence type="ECO:0000313" key="7">
    <source>
        <dbReference type="EMBL" id="KAK9922566.1"/>
    </source>
</evidence>
<reference evidence="7 8" key="1">
    <citation type="journal article" date="2023" name="G3 (Bethesda)">
        <title>A chromosome-length genome assembly and annotation of blackberry (Rubus argutus, cv. 'Hillquist').</title>
        <authorList>
            <person name="Bruna T."/>
            <person name="Aryal R."/>
            <person name="Dudchenko O."/>
            <person name="Sargent D.J."/>
            <person name="Mead D."/>
            <person name="Buti M."/>
            <person name="Cavallini A."/>
            <person name="Hytonen T."/>
            <person name="Andres J."/>
            <person name="Pham M."/>
            <person name="Weisz D."/>
            <person name="Mascagni F."/>
            <person name="Usai G."/>
            <person name="Natali L."/>
            <person name="Bassil N."/>
            <person name="Fernandez G.E."/>
            <person name="Lomsadze A."/>
            <person name="Armour M."/>
            <person name="Olukolu B."/>
            <person name="Poorten T."/>
            <person name="Britton C."/>
            <person name="Davik J."/>
            <person name="Ashrafi H."/>
            <person name="Aiden E.L."/>
            <person name="Borodovsky M."/>
            <person name="Worthington M."/>
        </authorList>
    </citation>
    <scope>NUCLEOTIDE SEQUENCE [LARGE SCALE GENOMIC DNA]</scope>
    <source>
        <strain evidence="7">PI 553951</strain>
    </source>
</reference>
<organism evidence="7 8">
    <name type="scientific">Rubus argutus</name>
    <name type="common">Southern blackberry</name>
    <dbReference type="NCBI Taxonomy" id="59490"/>
    <lineage>
        <taxon>Eukaryota</taxon>
        <taxon>Viridiplantae</taxon>
        <taxon>Streptophyta</taxon>
        <taxon>Embryophyta</taxon>
        <taxon>Tracheophyta</taxon>
        <taxon>Spermatophyta</taxon>
        <taxon>Magnoliopsida</taxon>
        <taxon>eudicotyledons</taxon>
        <taxon>Gunneridae</taxon>
        <taxon>Pentapetalae</taxon>
        <taxon>rosids</taxon>
        <taxon>fabids</taxon>
        <taxon>Rosales</taxon>
        <taxon>Rosaceae</taxon>
        <taxon>Rosoideae</taxon>
        <taxon>Rosoideae incertae sedis</taxon>
        <taxon>Rubus</taxon>
    </lineage>
</organism>
<dbReference type="InterPro" id="IPR036640">
    <property type="entry name" value="ABC1_TM_sf"/>
</dbReference>
<protein>
    <recommendedName>
        <fullName evidence="6">ABC transmembrane type-1 domain-containing protein</fullName>
    </recommendedName>
</protein>
<dbReference type="GO" id="GO:0005524">
    <property type="term" value="F:ATP binding"/>
    <property type="evidence" value="ECO:0007669"/>
    <property type="project" value="InterPro"/>
</dbReference>
<dbReference type="Proteomes" id="UP001457282">
    <property type="component" value="Unassembled WGS sequence"/>
</dbReference>
<dbReference type="PANTHER" id="PTHR24222:SF50">
    <property type="entry name" value="ABC TRANSPORTER B FAMILY MEMBER 9-LIKE ISOFORM X2"/>
    <property type="match status" value="1"/>
</dbReference>
<proteinExistence type="predicted"/>
<gene>
    <name evidence="7" type="ORF">M0R45_031027</name>
</gene>
<evidence type="ECO:0000256" key="5">
    <source>
        <dbReference type="SAM" id="Phobius"/>
    </source>
</evidence>
<evidence type="ECO:0000256" key="3">
    <source>
        <dbReference type="ARBA" id="ARBA00022989"/>
    </source>
</evidence>
<evidence type="ECO:0000256" key="1">
    <source>
        <dbReference type="ARBA" id="ARBA00004141"/>
    </source>
</evidence>
<comment type="caution">
    <text evidence="7">The sequence shown here is derived from an EMBL/GenBank/DDBJ whole genome shotgun (WGS) entry which is preliminary data.</text>
</comment>
<dbReference type="PROSITE" id="PS50929">
    <property type="entry name" value="ABC_TM1F"/>
    <property type="match status" value="1"/>
</dbReference>
<feature type="transmembrane region" description="Helical" evidence="5">
    <location>
        <begin position="64"/>
        <end position="84"/>
    </location>
</feature>
<evidence type="ECO:0000259" key="6">
    <source>
        <dbReference type="PROSITE" id="PS50929"/>
    </source>
</evidence>
<comment type="subcellular location">
    <subcellularLocation>
        <location evidence="1">Membrane</location>
        <topology evidence="1">Multi-pass membrane protein</topology>
    </subcellularLocation>
</comment>
<sequence length="97" mass="10222">MGGGAERTMINNKATLMIVGSLCAIGNGLSQPLMTLVFGGLINTFGATDPDHIVPVVSKVSLKFLYLAIGTGLAAFLQVSCWMVTGERQLLEFEACT</sequence>
<evidence type="ECO:0000313" key="8">
    <source>
        <dbReference type="Proteomes" id="UP001457282"/>
    </source>
</evidence>
<dbReference type="Gene3D" id="1.20.1560.10">
    <property type="entry name" value="ABC transporter type 1, transmembrane domain"/>
    <property type="match status" value="1"/>
</dbReference>
<dbReference type="EMBL" id="JBEDUW010000006">
    <property type="protein sequence ID" value="KAK9922566.1"/>
    <property type="molecule type" value="Genomic_DNA"/>
</dbReference>
<dbReference type="SUPFAM" id="SSF90123">
    <property type="entry name" value="ABC transporter transmembrane region"/>
    <property type="match status" value="1"/>
</dbReference>